<sequence>MNVGDSTEKMTGALSEMSNTSETGLTTDSSGKKMTGGVGVIQTLNPSAFPPPTATTPPPITKIKALKPLNAISAATKEIRVCTNKPCRRQGSTEALQVLSGINPPNITVKSSGCLGKCGAGPNLVILPGPTYANHCGTPARAADIMAIVAGHDSGDWKTSLEALSMRKRAEIEIEKGDFAAAEILLSEAINLNPIGGLHYIYKDRSIARLGMNKAIDALADAIETSTLAPKYHEAYMCKGDALMAMEQFEEAGDSYSMALELDPSIRTSKPFKARIAKLQEKLTITNC</sequence>
<dbReference type="PANTHER" id="PTHR47682">
    <property type="entry name" value="TETRATRICOPEPTIDE REPEAT (TPR)-CONTAINING PROTEIN"/>
    <property type="match status" value="1"/>
</dbReference>
<proteinExistence type="predicted"/>
<dbReference type="EMBL" id="OX465079">
    <property type="protein sequence ID" value="CAI9277321.1"/>
    <property type="molecule type" value="Genomic_DNA"/>
</dbReference>
<accession>A0AA35YNS7</accession>
<keyword evidence="1" id="KW-0802">TPR repeat</keyword>
<evidence type="ECO:0000256" key="2">
    <source>
        <dbReference type="SAM" id="MobiDB-lite"/>
    </source>
</evidence>
<dbReference type="SUPFAM" id="SSF48452">
    <property type="entry name" value="TPR-like"/>
    <property type="match status" value="1"/>
</dbReference>
<feature type="repeat" description="TPR" evidence="1">
    <location>
        <begin position="233"/>
        <end position="266"/>
    </location>
</feature>
<evidence type="ECO:0000256" key="1">
    <source>
        <dbReference type="PROSITE-ProRule" id="PRU00339"/>
    </source>
</evidence>
<organism evidence="3 4">
    <name type="scientific">Lactuca saligna</name>
    <name type="common">Willowleaf lettuce</name>
    <dbReference type="NCBI Taxonomy" id="75948"/>
    <lineage>
        <taxon>Eukaryota</taxon>
        <taxon>Viridiplantae</taxon>
        <taxon>Streptophyta</taxon>
        <taxon>Embryophyta</taxon>
        <taxon>Tracheophyta</taxon>
        <taxon>Spermatophyta</taxon>
        <taxon>Magnoliopsida</taxon>
        <taxon>eudicotyledons</taxon>
        <taxon>Gunneridae</taxon>
        <taxon>Pentapetalae</taxon>
        <taxon>asterids</taxon>
        <taxon>campanulids</taxon>
        <taxon>Asterales</taxon>
        <taxon>Asteraceae</taxon>
        <taxon>Cichorioideae</taxon>
        <taxon>Cichorieae</taxon>
        <taxon>Lactucinae</taxon>
        <taxon>Lactuca</taxon>
    </lineage>
</organism>
<gene>
    <name evidence="3" type="ORF">LSALG_LOCUS17255</name>
</gene>
<dbReference type="InterPro" id="IPR036249">
    <property type="entry name" value="Thioredoxin-like_sf"/>
</dbReference>
<reference evidence="3" key="1">
    <citation type="submission" date="2023-04" db="EMBL/GenBank/DDBJ databases">
        <authorList>
            <person name="Vijverberg K."/>
            <person name="Xiong W."/>
            <person name="Schranz E."/>
        </authorList>
    </citation>
    <scope>NUCLEOTIDE SEQUENCE</scope>
</reference>
<keyword evidence="4" id="KW-1185">Reference proteome</keyword>
<dbReference type="InterPro" id="IPR019734">
    <property type="entry name" value="TPR_rpt"/>
</dbReference>
<dbReference type="PROSITE" id="PS50005">
    <property type="entry name" value="TPR"/>
    <property type="match status" value="1"/>
</dbReference>
<dbReference type="InterPro" id="IPR011990">
    <property type="entry name" value="TPR-like_helical_dom_sf"/>
</dbReference>
<dbReference type="CDD" id="cd02980">
    <property type="entry name" value="TRX_Fd_family"/>
    <property type="match status" value="1"/>
</dbReference>
<feature type="region of interest" description="Disordered" evidence="2">
    <location>
        <begin position="1"/>
        <end position="34"/>
    </location>
</feature>
<feature type="compositionally biased region" description="Polar residues" evidence="2">
    <location>
        <begin position="16"/>
        <end position="29"/>
    </location>
</feature>
<dbReference type="Gene3D" id="1.25.40.10">
    <property type="entry name" value="Tetratricopeptide repeat domain"/>
    <property type="match status" value="1"/>
</dbReference>
<dbReference type="PANTHER" id="PTHR47682:SF1">
    <property type="entry name" value="TETRATRICOPEPTIDE REPEAT (TPR)-CONTAINING PROTEIN"/>
    <property type="match status" value="1"/>
</dbReference>
<dbReference type="AlphaFoldDB" id="A0AA35YNS7"/>
<dbReference type="SMART" id="SM00028">
    <property type="entry name" value="TPR"/>
    <property type="match status" value="2"/>
</dbReference>
<dbReference type="Gene3D" id="3.40.30.10">
    <property type="entry name" value="Glutaredoxin"/>
    <property type="match status" value="1"/>
</dbReference>
<dbReference type="SUPFAM" id="SSF52833">
    <property type="entry name" value="Thioredoxin-like"/>
    <property type="match status" value="1"/>
</dbReference>
<evidence type="ECO:0000313" key="3">
    <source>
        <dbReference type="EMBL" id="CAI9277321.1"/>
    </source>
</evidence>
<evidence type="ECO:0000313" key="4">
    <source>
        <dbReference type="Proteomes" id="UP001177003"/>
    </source>
</evidence>
<name>A0AA35YNS7_LACSI</name>
<dbReference type="Proteomes" id="UP001177003">
    <property type="component" value="Chromosome 3"/>
</dbReference>
<protein>
    <submittedName>
        <fullName evidence="3">Uncharacterized protein</fullName>
    </submittedName>
</protein>